<sequence length="536" mass="59906">AGKIKGCEHLLEWAEPVRNHIWHCAEICDGDVEELKTYKQFGKPQLHASKVCTKEDFLYLCKAASEQQKKDAKKQFGASIRSTWCSSPGTVETSSMDQKLQDIFFAAFILEESLLSFGSNQLNGTNPEFLDFDEDLTDEIFGSEFVSFVKSVGTKCTEFCGPVGLSHYSCTVGNLNHSNKINIKDAKKQFGASIRSTWCSSPGTVETSSMDQKLQDIFFAAFILEESLLSFGSNQLNGTNPEFLDFDEDLNFQIRHNALQKGNDFLFNGSNGENFIKIPQANLDQHSVVLGLAYNDLSDLLSNYSADTDEEGNKTRILDSIIMSAVIDPQPEFLTENVTLVFKNKKADRKNRTCVFWSFSKDRFGGWSSEGCQTNMIFDNQTECVCNHMTHFAVLMDFADNSADGKDKTRSSDEHGKILTILTQVGMALSLTGVVLTVIGYTQLTDRHSPLCHIRVSLTSCIGAGHVIFFAGIDATENKAVCVAVAALLQYFLMASFSWMLIEGIYIYLFVVKVYNIADKIFRYHGFCWGKVQYHS</sequence>
<dbReference type="InterPro" id="IPR017981">
    <property type="entry name" value="GPCR_2-like_7TM"/>
</dbReference>
<dbReference type="InterPro" id="IPR046338">
    <property type="entry name" value="GAIN_dom_sf"/>
</dbReference>
<dbReference type="Gene3D" id="1.20.1070.10">
    <property type="entry name" value="Rhodopsin 7-helix transmembrane proteins"/>
    <property type="match status" value="1"/>
</dbReference>
<comment type="caution">
    <text evidence="9">The sequence shown here is derived from an EMBL/GenBank/DDBJ whole genome shotgun (WGS) entry which is preliminary data.</text>
</comment>
<dbReference type="GO" id="GO:0005886">
    <property type="term" value="C:plasma membrane"/>
    <property type="evidence" value="ECO:0007669"/>
    <property type="project" value="TreeGrafter"/>
</dbReference>
<dbReference type="Proteomes" id="UP000225706">
    <property type="component" value="Unassembled WGS sequence"/>
</dbReference>
<feature type="transmembrane region" description="Helical" evidence="6">
    <location>
        <begin position="454"/>
        <end position="473"/>
    </location>
</feature>
<evidence type="ECO:0000259" key="8">
    <source>
        <dbReference type="PROSITE" id="PS50261"/>
    </source>
</evidence>
<evidence type="ECO:0000256" key="5">
    <source>
        <dbReference type="ARBA" id="ARBA00023157"/>
    </source>
</evidence>
<dbReference type="OrthoDB" id="5971590at2759"/>
<evidence type="ECO:0000313" key="10">
    <source>
        <dbReference type="Proteomes" id="UP000225706"/>
    </source>
</evidence>
<gene>
    <name evidence="9" type="primary">Eltd1</name>
    <name evidence="9" type="ORF">AWC38_SpisGene19512</name>
</gene>
<keyword evidence="10" id="KW-1185">Reference proteome</keyword>
<proteinExistence type="predicted"/>
<feature type="domain" description="GAIN-B" evidence="7">
    <location>
        <begin position="242"/>
        <end position="402"/>
    </location>
</feature>
<dbReference type="PRINTS" id="PR00249">
    <property type="entry name" value="GPCRSECRETIN"/>
</dbReference>
<dbReference type="InterPro" id="IPR000832">
    <property type="entry name" value="GPCR_2_secretin-like"/>
</dbReference>
<keyword evidence="2 6" id="KW-0812">Transmembrane</keyword>
<feature type="transmembrane region" description="Helical" evidence="6">
    <location>
        <begin position="418"/>
        <end position="442"/>
    </location>
</feature>
<keyword evidence="5" id="KW-1015">Disulfide bond</keyword>
<reference evidence="10" key="1">
    <citation type="journal article" date="2017" name="bioRxiv">
        <title>Comparative analysis of the genomes of Stylophora pistillata and Acropora digitifera provides evidence for extensive differences between species of corals.</title>
        <authorList>
            <person name="Voolstra C.R."/>
            <person name="Li Y."/>
            <person name="Liew Y.J."/>
            <person name="Baumgarten S."/>
            <person name="Zoccola D."/>
            <person name="Flot J.-F."/>
            <person name="Tambutte S."/>
            <person name="Allemand D."/>
            <person name="Aranda M."/>
        </authorList>
    </citation>
    <scope>NUCLEOTIDE SEQUENCE [LARGE SCALE GENOMIC DNA]</scope>
</reference>
<dbReference type="AlphaFoldDB" id="A0A2B4RJ08"/>
<name>A0A2B4RJ08_STYPI</name>
<evidence type="ECO:0000256" key="1">
    <source>
        <dbReference type="ARBA" id="ARBA00004141"/>
    </source>
</evidence>
<evidence type="ECO:0000256" key="4">
    <source>
        <dbReference type="ARBA" id="ARBA00023136"/>
    </source>
</evidence>
<dbReference type="Gene3D" id="2.60.220.50">
    <property type="match status" value="1"/>
</dbReference>
<feature type="non-terminal residue" evidence="9">
    <location>
        <position position="1"/>
    </location>
</feature>
<evidence type="ECO:0000256" key="2">
    <source>
        <dbReference type="ARBA" id="ARBA00022692"/>
    </source>
</evidence>
<keyword evidence="3 6" id="KW-1133">Transmembrane helix</keyword>
<accession>A0A2B4RJ08</accession>
<dbReference type="Pfam" id="PF01825">
    <property type="entry name" value="GPS"/>
    <property type="match status" value="1"/>
</dbReference>
<dbReference type="InterPro" id="IPR057244">
    <property type="entry name" value="GAIN_B"/>
</dbReference>
<dbReference type="PANTHER" id="PTHR12011:SF347">
    <property type="entry name" value="FI21270P1-RELATED"/>
    <property type="match status" value="1"/>
</dbReference>
<feature type="domain" description="G-protein coupled receptors family 2 profile 2" evidence="8">
    <location>
        <begin position="419"/>
        <end position="536"/>
    </location>
</feature>
<dbReference type="PROSITE" id="PS50261">
    <property type="entry name" value="G_PROTEIN_RECEP_F2_4"/>
    <property type="match status" value="1"/>
</dbReference>
<evidence type="ECO:0000259" key="7">
    <source>
        <dbReference type="PROSITE" id="PS50221"/>
    </source>
</evidence>
<protein>
    <submittedName>
        <fullName evidence="9">EGF, latrophilin seven transmembrane domain-containing protein 1</fullName>
    </submittedName>
</protein>
<dbReference type="InterPro" id="IPR000203">
    <property type="entry name" value="GPS"/>
</dbReference>
<organism evidence="9 10">
    <name type="scientific">Stylophora pistillata</name>
    <name type="common">Smooth cauliflower coral</name>
    <dbReference type="NCBI Taxonomy" id="50429"/>
    <lineage>
        <taxon>Eukaryota</taxon>
        <taxon>Metazoa</taxon>
        <taxon>Cnidaria</taxon>
        <taxon>Anthozoa</taxon>
        <taxon>Hexacorallia</taxon>
        <taxon>Scleractinia</taxon>
        <taxon>Astrocoeniina</taxon>
        <taxon>Pocilloporidae</taxon>
        <taxon>Stylophora</taxon>
    </lineage>
</organism>
<evidence type="ECO:0000256" key="3">
    <source>
        <dbReference type="ARBA" id="ARBA00022989"/>
    </source>
</evidence>
<dbReference type="SMART" id="SM00303">
    <property type="entry name" value="GPS"/>
    <property type="match status" value="1"/>
</dbReference>
<dbReference type="GO" id="GO:0007166">
    <property type="term" value="P:cell surface receptor signaling pathway"/>
    <property type="evidence" value="ECO:0007669"/>
    <property type="project" value="InterPro"/>
</dbReference>
<dbReference type="GO" id="GO:0004930">
    <property type="term" value="F:G protein-coupled receptor activity"/>
    <property type="evidence" value="ECO:0007669"/>
    <property type="project" value="InterPro"/>
</dbReference>
<comment type="subcellular location">
    <subcellularLocation>
        <location evidence="1">Membrane</location>
        <topology evidence="1">Multi-pass membrane protein</topology>
    </subcellularLocation>
</comment>
<dbReference type="Pfam" id="PF00002">
    <property type="entry name" value="7tm_2"/>
    <property type="match status" value="1"/>
</dbReference>
<feature type="transmembrane region" description="Helical" evidence="6">
    <location>
        <begin position="485"/>
        <end position="511"/>
    </location>
</feature>
<dbReference type="PROSITE" id="PS50221">
    <property type="entry name" value="GAIN_B"/>
    <property type="match status" value="1"/>
</dbReference>
<keyword evidence="4 6" id="KW-0472">Membrane</keyword>
<evidence type="ECO:0000313" key="9">
    <source>
        <dbReference type="EMBL" id="PFX16232.1"/>
    </source>
</evidence>
<dbReference type="PANTHER" id="PTHR12011">
    <property type="entry name" value="ADHESION G-PROTEIN COUPLED RECEPTOR"/>
    <property type="match status" value="1"/>
</dbReference>
<dbReference type="EMBL" id="LSMT01000563">
    <property type="protein sequence ID" value="PFX16232.1"/>
    <property type="molecule type" value="Genomic_DNA"/>
</dbReference>
<evidence type="ECO:0000256" key="6">
    <source>
        <dbReference type="SAM" id="Phobius"/>
    </source>
</evidence>